<accession>A0A1G9AA03</accession>
<keyword evidence="10" id="KW-0963">Cytoplasm</keyword>
<gene>
    <name evidence="10" type="primary">accA</name>
    <name evidence="12" type="ORF">SAMN05660472_01085</name>
</gene>
<evidence type="ECO:0000256" key="9">
    <source>
        <dbReference type="ARBA" id="ARBA00049152"/>
    </source>
</evidence>
<keyword evidence="13" id="KW-1185">Reference proteome</keyword>
<dbReference type="InterPro" id="IPR001095">
    <property type="entry name" value="Acetyl_CoA_COase_a_su"/>
</dbReference>
<protein>
    <recommendedName>
        <fullName evidence="10">Acetyl-coenzyme A carboxylase carboxyl transferase subunit alpha</fullName>
        <shortName evidence="10">ACCase subunit alpha</shortName>
        <shortName evidence="10">Acetyl-CoA carboxylase carboxyltransferase subunit alpha</shortName>
        <ecNumber evidence="10">2.1.3.15</ecNumber>
    </recommendedName>
</protein>
<dbReference type="SUPFAM" id="SSF52096">
    <property type="entry name" value="ClpP/crotonase"/>
    <property type="match status" value="1"/>
</dbReference>
<evidence type="ECO:0000313" key="12">
    <source>
        <dbReference type="EMBL" id="SDK23435.1"/>
    </source>
</evidence>
<comment type="function">
    <text evidence="10">Component of the acetyl coenzyme A carboxylase (ACC) complex. First, biotin carboxylase catalyzes the carboxylation of biotin on its carrier protein (BCCP) and then the CO(2) group is transferred by the carboxyltransferase to acetyl-CoA to form malonyl-CoA.</text>
</comment>
<dbReference type="EMBL" id="FNFP01000001">
    <property type="protein sequence ID" value="SDK23435.1"/>
    <property type="molecule type" value="Genomic_DNA"/>
</dbReference>
<dbReference type="EC" id="2.1.3.15" evidence="10"/>
<keyword evidence="8 10" id="KW-0275">Fatty acid biosynthesis</keyword>
<keyword evidence="3 10" id="KW-0808">Transferase</keyword>
<dbReference type="NCBIfam" id="TIGR00513">
    <property type="entry name" value="accA"/>
    <property type="match status" value="1"/>
</dbReference>
<dbReference type="AlphaFoldDB" id="A0A1G9AA03"/>
<comment type="subcellular location">
    <subcellularLocation>
        <location evidence="10">Cytoplasm</location>
    </subcellularLocation>
</comment>
<evidence type="ECO:0000256" key="2">
    <source>
        <dbReference type="ARBA" id="ARBA00022516"/>
    </source>
</evidence>
<evidence type="ECO:0000256" key="8">
    <source>
        <dbReference type="ARBA" id="ARBA00023160"/>
    </source>
</evidence>
<evidence type="ECO:0000313" key="13">
    <source>
        <dbReference type="Proteomes" id="UP000198718"/>
    </source>
</evidence>
<dbReference type="GO" id="GO:0003989">
    <property type="term" value="F:acetyl-CoA carboxylase activity"/>
    <property type="evidence" value="ECO:0007669"/>
    <property type="project" value="InterPro"/>
</dbReference>
<organism evidence="12 13">
    <name type="scientific">Natronincola ferrireducens</name>
    <dbReference type="NCBI Taxonomy" id="393762"/>
    <lineage>
        <taxon>Bacteria</taxon>
        <taxon>Bacillati</taxon>
        <taxon>Bacillota</taxon>
        <taxon>Clostridia</taxon>
        <taxon>Peptostreptococcales</taxon>
        <taxon>Natronincolaceae</taxon>
        <taxon>Natronincola</taxon>
    </lineage>
</organism>
<evidence type="ECO:0000256" key="4">
    <source>
        <dbReference type="ARBA" id="ARBA00022741"/>
    </source>
</evidence>
<keyword evidence="6 10" id="KW-0067">ATP-binding</keyword>
<proteinExistence type="inferred from homology"/>
<dbReference type="Pfam" id="PF03255">
    <property type="entry name" value="ACCA"/>
    <property type="match status" value="1"/>
</dbReference>
<dbReference type="STRING" id="393762.SAMN05660472_01085"/>
<keyword evidence="7 10" id="KW-0443">Lipid metabolism</keyword>
<keyword evidence="4 10" id="KW-0547">Nucleotide-binding</keyword>
<evidence type="ECO:0000259" key="11">
    <source>
        <dbReference type="PROSITE" id="PS50989"/>
    </source>
</evidence>
<evidence type="ECO:0000256" key="5">
    <source>
        <dbReference type="ARBA" id="ARBA00022832"/>
    </source>
</evidence>
<dbReference type="OrthoDB" id="9808023at2"/>
<evidence type="ECO:0000256" key="1">
    <source>
        <dbReference type="ARBA" id="ARBA00004956"/>
    </source>
</evidence>
<comment type="similarity">
    <text evidence="10">Belongs to the AccA family.</text>
</comment>
<dbReference type="GO" id="GO:0005524">
    <property type="term" value="F:ATP binding"/>
    <property type="evidence" value="ECO:0007669"/>
    <property type="project" value="UniProtKB-KW"/>
</dbReference>
<comment type="pathway">
    <text evidence="1 10">Lipid metabolism; malonyl-CoA biosynthesis; malonyl-CoA from acetyl-CoA: step 1/1.</text>
</comment>
<evidence type="ECO:0000256" key="7">
    <source>
        <dbReference type="ARBA" id="ARBA00023098"/>
    </source>
</evidence>
<name>A0A1G9AA03_9FIRM</name>
<keyword evidence="2 10" id="KW-0444">Lipid biosynthesis</keyword>
<keyword evidence="5 10" id="KW-0276">Fatty acid metabolism</keyword>
<dbReference type="InterPro" id="IPR029045">
    <property type="entry name" value="ClpP/crotonase-like_dom_sf"/>
</dbReference>
<sequence>MNNILEFEKPINELENKIIELKSFAKENSIDLTYEIDIISKKLEIMRKEVYEKLSPWQKVKLARLQERPKALDYIEKLITDFTEFHGDRFYGDDQSIVAGIGMFQDIPVTVIGHQKGKELEENLKRNFGMPHPEGYRKALRLMRQAEKFKRPIITFIDTPGAYCGLGAEERGQGEAIAINLMNMSRLKTPTISIVIGEGGSGGALALGVADRVYMLEHSIYSVISPEGLSSILWKDSNLAQRAANIMKLTAQDLYDLKVIDGVIKEPIGGAHKDINLTVDNLRQCLLNEVKKLKKLNEVELLDQRYEKLRKIGVWQDS</sequence>
<dbReference type="HAMAP" id="MF_00823">
    <property type="entry name" value="AcetylCoA_CT_alpha"/>
    <property type="match status" value="1"/>
</dbReference>
<dbReference type="GO" id="GO:0006633">
    <property type="term" value="P:fatty acid biosynthetic process"/>
    <property type="evidence" value="ECO:0007669"/>
    <property type="project" value="UniProtKB-KW"/>
</dbReference>
<dbReference type="NCBIfam" id="NF041504">
    <property type="entry name" value="AccA_sub"/>
    <property type="match status" value="1"/>
</dbReference>
<dbReference type="UniPathway" id="UPA00655">
    <property type="reaction ID" value="UER00711"/>
</dbReference>
<dbReference type="GO" id="GO:0009317">
    <property type="term" value="C:acetyl-CoA carboxylase complex"/>
    <property type="evidence" value="ECO:0007669"/>
    <property type="project" value="InterPro"/>
</dbReference>
<dbReference type="PANTHER" id="PTHR42853:SF3">
    <property type="entry name" value="ACETYL-COENZYME A CARBOXYLASE CARBOXYL TRANSFERASE SUBUNIT ALPHA, CHLOROPLASTIC"/>
    <property type="match status" value="1"/>
</dbReference>
<dbReference type="GO" id="GO:0016743">
    <property type="term" value="F:carboxyl- or carbamoyltransferase activity"/>
    <property type="evidence" value="ECO:0007669"/>
    <property type="project" value="UniProtKB-UniRule"/>
</dbReference>
<dbReference type="NCBIfam" id="NF004344">
    <property type="entry name" value="PRK05724.1"/>
    <property type="match status" value="1"/>
</dbReference>
<comment type="subunit">
    <text evidence="10">Acetyl-CoA carboxylase is a heterohexamer composed of biotin carboxyl carrier protein (AccB), biotin carboxylase (AccC) and two subunits each of ACCase subunit alpha (AccA) and ACCase subunit beta (AccD).</text>
</comment>
<dbReference type="RefSeq" id="WP_090551351.1">
    <property type="nucleotide sequence ID" value="NZ_FNFP01000001.1"/>
</dbReference>
<dbReference type="Gene3D" id="3.90.226.10">
    <property type="entry name" value="2-enoyl-CoA Hydratase, Chain A, domain 1"/>
    <property type="match status" value="1"/>
</dbReference>
<comment type="catalytic activity">
    <reaction evidence="9 10">
        <text>N(6)-carboxybiotinyl-L-lysyl-[protein] + acetyl-CoA = N(6)-biotinyl-L-lysyl-[protein] + malonyl-CoA</text>
        <dbReference type="Rhea" id="RHEA:54728"/>
        <dbReference type="Rhea" id="RHEA-COMP:10505"/>
        <dbReference type="Rhea" id="RHEA-COMP:10506"/>
        <dbReference type="ChEBI" id="CHEBI:57288"/>
        <dbReference type="ChEBI" id="CHEBI:57384"/>
        <dbReference type="ChEBI" id="CHEBI:83144"/>
        <dbReference type="ChEBI" id="CHEBI:83145"/>
        <dbReference type="EC" id="2.1.3.15"/>
    </reaction>
</comment>
<dbReference type="Proteomes" id="UP000198718">
    <property type="component" value="Unassembled WGS sequence"/>
</dbReference>
<evidence type="ECO:0000256" key="10">
    <source>
        <dbReference type="HAMAP-Rule" id="MF_00823"/>
    </source>
</evidence>
<dbReference type="PROSITE" id="PS50989">
    <property type="entry name" value="COA_CT_CTER"/>
    <property type="match status" value="1"/>
</dbReference>
<dbReference type="PANTHER" id="PTHR42853">
    <property type="entry name" value="ACETYL-COENZYME A CARBOXYLASE CARBOXYL TRANSFERASE SUBUNIT ALPHA"/>
    <property type="match status" value="1"/>
</dbReference>
<dbReference type="GO" id="GO:2001295">
    <property type="term" value="P:malonyl-CoA biosynthetic process"/>
    <property type="evidence" value="ECO:0007669"/>
    <property type="project" value="UniProtKB-UniRule"/>
</dbReference>
<evidence type="ECO:0000256" key="6">
    <source>
        <dbReference type="ARBA" id="ARBA00022840"/>
    </source>
</evidence>
<dbReference type="InterPro" id="IPR011763">
    <property type="entry name" value="COA_CT_C"/>
</dbReference>
<evidence type="ECO:0000256" key="3">
    <source>
        <dbReference type="ARBA" id="ARBA00022679"/>
    </source>
</evidence>
<feature type="domain" description="CoA carboxyltransferase C-terminal" evidence="11">
    <location>
        <begin position="38"/>
        <end position="292"/>
    </location>
</feature>
<dbReference type="PRINTS" id="PR01069">
    <property type="entry name" value="ACCCTRFRASEA"/>
</dbReference>
<reference evidence="12 13" key="1">
    <citation type="submission" date="2016-10" db="EMBL/GenBank/DDBJ databases">
        <authorList>
            <person name="de Groot N.N."/>
        </authorList>
    </citation>
    <scope>NUCLEOTIDE SEQUENCE [LARGE SCALE GENOMIC DNA]</scope>
    <source>
        <strain evidence="12 13">DSM 18346</strain>
    </source>
</reference>